<dbReference type="EMBL" id="CP116346">
    <property type="protein sequence ID" value="WIT11567.1"/>
    <property type="molecule type" value="Genomic_DNA"/>
</dbReference>
<gene>
    <name evidence="2" type="ORF">PFX98_22180</name>
</gene>
<reference evidence="2" key="1">
    <citation type="submission" date="2023-01" db="EMBL/GenBank/DDBJ databases">
        <title>Whole genome sequence of Paucibacter sp. S2-9 isolated from pond sediment.</title>
        <authorList>
            <person name="Jung J.Y."/>
        </authorList>
    </citation>
    <scope>NUCLEOTIDE SEQUENCE</scope>
    <source>
        <strain evidence="2">S2-9</strain>
    </source>
</reference>
<dbReference type="Gene3D" id="3.20.20.140">
    <property type="entry name" value="Metal-dependent hydrolases"/>
    <property type="match status" value="1"/>
</dbReference>
<evidence type="ECO:0000313" key="2">
    <source>
        <dbReference type="EMBL" id="WIT11567.1"/>
    </source>
</evidence>
<proteinExistence type="predicted"/>
<sequence>MTKRTIRKVLGYGALALLLLAALAAWKIARREPQPLPRGPLLPPAAQAAQLPPPNPERNAYFGETHLHTSYSMDANLFGTRNDPRTAYRFAKGEEVEIPETGLRQRLRAPLDFAAVTDHAEGLGLYAQCNTPGSSGYWSIDCVGMRNQVLLVFPRLFKANIQSGPERAHYPEGGCGADGRACITAARDVWRDTQNAANEHYQPGRFTTLIGFEYSPTLADGGMIHRNVLFRGHQVPDNVFGAGDGFAEDLLRWLDVQCKAPACSALAIPHNPNFSWGLMFGDRNADASPITPEALKLRARYETLVEVFQAKGSSECAAGLSVNDEQCGFENFWPVCTPEQAKIDAKTGQHAAHCVAETDLVRGVLKKGLQLQRQLGFNPYRFGFVGATDNHNGTPGDTDEATYKGHGGSNDGAPEQRLGLSSTPVSRTLGIKGTEINPGGLAGVWAEQNTREAIFDALQRRETWGTSGTRLRARLFGGFALPAGLAQRPDRISAAYASGVPMGGDLGAPGSAAAAPRFFAWAQRDVNSAPLQKLQIVKGWLKADGSTAERVWDVACSDGLKPQAGRCPANGATVDLSNCQPSSGQGAAELAVDWVDPDFRSEQQAFYYLRVLENPVCRYSQRDALAAGKPHPAGFAPTIQERAWTSPIWYTAK</sequence>
<evidence type="ECO:0000256" key="1">
    <source>
        <dbReference type="SAM" id="MobiDB-lite"/>
    </source>
</evidence>
<dbReference type="RefSeq" id="WP_285232650.1">
    <property type="nucleotide sequence ID" value="NZ_CP116346.1"/>
</dbReference>
<keyword evidence="3" id="KW-1185">Reference proteome</keyword>
<accession>A0AA95NET8</accession>
<feature type="region of interest" description="Disordered" evidence="1">
    <location>
        <begin position="389"/>
        <end position="421"/>
    </location>
</feature>
<evidence type="ECO:0000313" key="3">
    <source>
        <dbReference type="Proteomes" id="UP001177769"/>
    </source>
</evidence>
<dbReference type="KEGG" id="pais:PFX98_22180"/>
<dbReference type="Pfam" id="PF12228">
    <property type="entry name" value="DUF3604"/>
    <property type="match status" value="1"/>
</dbReference>
<protein>
    <submittedName>
        <fullName evidence="2">DUF3604 domain-containing protein</fullName>
    </submittedName>
</protein>
<organism evidence="2 3">
    <name type="scientific">Paucibacter sediminis</name>
    <dbReference type="NCBI Taxonomy" id="3019553"/>
    <lineage>
        <taxon>Bacteria</taxon>
        <taxon>Pseudomonadati</taxon>
        <taxon>Pseudomonadota</taxon>
        <taxon>Betaproteobacteria</taxon>
        <taxon>Burkholderiales</taxon>
        <taxon>Sphaerotilaceae</taxon>
        <taxon>Roseateles</taxon>
    </lineage>
</organism>
<dbReference type="InterPro" id="IPR022028">
    <property type="entry name" value="DUF3604"/>
</dbReference>
<dbReference type="Proteomes" id="UP001177769">
    <property type="component" value="Chromosome"/>
</dbReference>
<name>A0AA95NET8_9BURK</name>
<dbReference type="AlphaFoldDB" id="A0AA95NET8"/>